<keyword evidence="7" id="KW-1185">Reference proteome</keyword>
<dbReference type="PANTHER" id="PTHR42852:SF17">
    <property type="entry name" value="THIOREDOXIN-LIKE PROTEIN HI_1115"/>
    <property type="match status" value="1"/>
</dbReference>
<dbReference type="PANTHER" id="PTHR42852">
    <property type="entry name" value="THIOL:DISULFIDE INTERCHANGE PROTEIN DSBE"/>
    <property type="match status" value="1"/>
</dbReference>
<organism evidence="6 7">
    <name type="scientific">Parasedimentitalea psychrophila</name>
    <dbReference type="NCBI Taxonomy" id="2997337"/>
    <lineage>
        <taxon>Bacteria</taxon>
        <taxon>Pseudomonadati</taxon>
        <taxon>Pseudomonadota</taxon>
        <taxon>Alphaproteobacteria</taxon>
        <taxon>Rhodobacterales</taxon>
        <taxon>Paracoccaceae</taxon>
        <taxon>Parasedimentitalea</taxon>
    </lineage>
</organism>
<dbReference type="EMBL" id="CP127247">
    <property type="protein sequence ID" value="WIY25719.1"/>
    <property type="molecule type" value="Genomic_DNA"/>
</dbReference>
<dbReference type="InterPro" id="IPR013740">
    <property type="entry name" value="Redoxin"/>
</dbReference>
<dbReference type="Proteomes" id="UP001238334">
    <property type="component" value="Chromosome"/>
</dbReference>
<reference evidence="6 7" key="1">
    <citation type="submission" date="2023-06" db="EMBL/GenBank/DDBJ databases">
        <title>Parasedimentitalea psychrophila sp. nov., a psychrophilic bacterium isolated from deep-sea sediment.</title>
        <authorList>
            <person name="Li A."/>
        </authorList>
    </citation>
    <scope>NUCLEOTIDE SEQUENCE [LARGE SCALE GENOMIC DNA]</scope>
    <source>
        <strain evidence="6 7">QS115</strain>
    </source>
</reference>
<dbReference type="SUPFAM" id="SSF52833">
    <property type="entry name" value="Thioredoxin-like"/>
    <property type="match status" value="1"/>
</dbReference>
<dbReference type="PROSITE" id="PS51352">
    <property type="entry name" value="THIOREDOXIN_2"/>
    <property type="match status" value="1"/>
</dbReference>
<evidence type="ECO:0000256" key="4">
    <source>
        <dbReference type="SAM" id="SignalP"/>
    </source>
</evidence>
<dbReference type="KEGG" id="ppso:QPJ95_01850"/>
<dbReference type="InterPro" id="IPR036249">
    <property type="entry name" value="Thioredoxin-like_sf"/>
</dbReference>
<dbReference type="CDD" id="cd02966">
    <property type="entry name" value="TlpA_like_family"/>
    <property type="match status" value="1"/>
</dbReference>
<evidence type="ECO:0000256" key="2">
    <source>
        <dbReference type="ARBA" id="ARBA00022748"/>
    </source>
</evidence>
<evidence type="ECO:0000259" key="5">
    <source>
        <dbReference type="PROSITE" id="PS51352"/>
    </source>
</evidence>
<feature type="chain" id="PRO_5040904099" evidence="4">
    <location>
        <begin position="21"/>
        <end position="174"/>
    </location>
</feature>
<dbReference type="PROSITE" id="PS00194">
    <property type="entry name" value="THIOREDOXIN_1"/>
    <property type="match status" value="1"/>
</dbReference>
<gene>
    <name evidence="6" type="ORF">QPJ95_01850</name>
</gene>
<dbReference type="Pfam" id="PF08534">
    <property type="entry name" value="Redoxin"/>
    <property type="match status" value="1"/>
</dbReference>
<accession>A0A9Y2L0B8</accession>
<protein>
    <submittedName>
        <fullName evidence="6">TlpA disulfide reductase family protein</fullName>
    </submittedName>
</protein>
<dbReference type="GO" id="GO:0017004">
    <property type="term" value="P:cytochrome complex assembly"/>
    <property type="evidence" value="ECO:0007669"/>
    <property type="project" value="UniProtKB-KW"/>
</dbReference>
<sequence>MNRRFLLAAALASLATPLAARPAMPLHDAPRRIPSPPFSDGEGRKLTLDNFRGKVVLLNIWATWCVPCREEMPTLDRLQGQLGGDDFHVVALSIDRAGLPAIRQFYQENGIQNLTIYLAEDIRVQFALAVQGLPTTLLIGRDGDELGRLVGPAEWDSRKMISLFETVIAEQRSP</sequence>
<dbReference type="Gene3D" id="3.40.30.10">
    <property type="entry name" value="Glutaredoxin"/>
    <property type="match status" value="1"/>
</dbReference>
<dbReference type="InterPro" id="IPR013766">
    <property type="entry name" value="Thioredoxin_domain"/>
</dbReference>
<dbReference type="AlphaFoldDB" id="A0A9Y2L0B8"/>
<dbReference type="InterPro" id="IPR050553">
    <property type="entry name" value="Thioredoxin_ResA/DsbE_sf"/>
</dbReference>
<dbReference type="InterPro" id="IPR017937">
    <property type="entry name" value="Thioredoxin_CS"/>
</dbReference>
<feature type="signal peptide" evidence="4">
    <location>
        <begin position="1"/>
        <end position="20"/>
    </location>
</feature>
<dbReference type="GO" id="GO:0015036">
    <property type="term" value="F:disulfide oxidoreductase activity"/>
    <property type="evidence" value="ECO:0007669"/>
    <property type="project" value="UniProtKB-ARBA"/>
</dbReference>
<dbReference type="GO" id="GO:0030313">
    <property type="term" value="C:cell envelope"/>
    <property type="evidence" value="ECO:0007669"/>
    <property type="project" value="UniProtKB-SubCell"/>
</dbReference>
<proteinExistence type="predicted"/>
<evidence type="ECO:0000313" key="6">
    <source>
        <dbReference type="EMBL" id="WIY25719.1"/>
    </source>
</evidence>
<keyword evidence="4" id="KW-0732">Signal</keyword>
<dbReference type="RefSeq" id="WP_270920236.1">
    <property type="nucleotide sequence ID" value="NZ_CP127247.1"/>
</dbReference>
<keyword evidence="3" id="KW-0676">Redox-active center</keyword>
<comment type="subcellular location">
    <subcellularLocation>
        <location evidence="1">Cell envelope</location>
    </subcellularLocation>
</comment>
<keyword evidence="2" id="KW-0201">Cytochrome c-type biogenesis</keyword>
<evidence type="ECO:0000313" key="7">
    <source>
        <dbReference type="Proteomes" id="UP001238334"/>
    </source>
</evidence>
<evidence type="ECO:0000256" key="3">
    <source>
        <dbReference type="ARBA" id="ARBA00023284"/>
    </source>
</evidence>
<name>A0A9Y2L0B8_9RHOB</name>
<feature type="domain" description="Thioredoxin" evidence="5">
    <location>
        <begin position="15"/>
        <end position="169"/>
    </location>
</feature>
<evidence type="ECO:0000256" key="1">
    <source>
        <dbReference type="ARBA" id="ARBA00004196"/>
    </source>
</evidence>